<dbReference type="EMBL" id="UGUA01000002">
    <property type="protein sequence ID" value="SUC35268.1"/>
    <property type="molecule type" value="Genomic_DNA"/>
</dbReference>
<reference evidence="1 2" key="1">
    <citation type="submission" date="2018-06" db="EMBL/GenBank/DDBJ databases">
        <authorList>
            <consortium name="Pathogen Informatics"/>
            <person name="Doyle S."/>
        </authorList>
    </citation>
    <scope>NUCLEOTIDE SEQUENCE [LARGE SCALE GENOMIC DNA]</scope>
    <source>
        <strain evidence="1 2">NCTC12026</strain>
    </source>
</reference>
<proteinExistence type="predicted"/>
<gene>
    <name evidence="1" type="ORF">NCTC12026_01654</name>
</gene>
<dbReference type="Proteomes" id="UP000255129">
    <property type="component" value="Unassembled WGS sequence"/>
</dbReference>
<evidence type="ECO:0000313" key="1">
    <source>
        <dbReference type="EMBL" id="SUC35268.1"/>
    </source>
</evidence>
<accession>A0A379G2S4</accession>
<organism evidence="1 2">
    <name type="scientific">Providencia rustigianii</name>
    <dbReference type="NCBI Taxonomy" id="158850"/>
    <lineage>
        <taxon>Bacteria</taxon>
        <taxon>Pseudomonadati</taxon>
        <taxon>Pseudomonadota</taxon>
        <taxon>Gammaproteobacteria</taxon>
        <taxon>Enterobacterales</taxon>
        <taxon>Morganellaceae</taxon>
        <taxon>Providencia</taxon>
    </lineage>
</organism>
<name>A0A379G2S4_9GAMM</name>
<dbReference type="AlphaFoldDB" id="A0A379G2S4"/>
<evidence type="ECO:0008006" key="3">
    <source>
        <dbReference type="Google" id="ProtNLM"/>
    </source>
</evidence>
<evidence type="ECO:0000313" key="2">
    <source>
        <dbReference type="Proteomes" id="UP000255129"/>
    </source>
</evidence>
<dbReference type="Pfam" id="PF10809">
    <property type="entry name" value="DUF2732"/>
    <property type="match status" value="1"/>
</dbReference>
<protein>
    <recommendedName>
        <fullName evidence="3">DUF2732 family protein</fullName>
    </recommendedName>
</protein>
<dbReference type="InterPro" id="IPR020126">
    <property type="entry name" value="DUF2732"/>
</dbReference>
<dbReference type="RefSeq" id="WP_244915290.1">
    <property type="nucleotide sequence ID" value="NZ_UGUA01000002.1"/>
</dbReference>
<sequence length="86" mass="9622">MKNKEIKPILIGVDTASGERDYSAIVVSITAIRADERKILLDKFSSRLDAIACKALKEKMSYEQIHQLLVDESVHLSNQAAELDHV</sequence>